<sequence length="249" mass="26146">MISEPELDGGDGFVGSEVLAETPPPGPPRPPRARRPWLWALGGAVAASAVWGGGLYAHEKRQDAGPDMRGYKSVKSLCAAAELKGLVAVLGKRSTDDSGWDGGSTGEPDAGVDSGTSGGGNGPVDPVLEFAQCSLMFGPPETGYSGSVTYTRHLVTDPGPEFDALARRFGETEPYEGLGERAYLSVHENMGAELRVLDGQVEIAISFTETSSWNGDEDTPVQATEPVDLSGIEVPLAQDMLALMEALRK</sequence>
<protein>
    <submittedName>
        <fullName evidence="2">Uncharacterized protein</fullName>
    </submittedName>
</protein>
<dbReference type="RefSeq" id="WP_150266483.1">
    <property type="nucleotide sequence ID" value="NZ_CP029194.1"/>
</dbReference>
<evidence type="ECO:0000313" key="2">
    <source>
        <dbReference type="EMBL" id="QES20054.1"/>
    </source>
</evidence>
<dbReference type="AlphaFoldDB" id="A0A5P2AP45"/>
<feature type="region of interest" description="Disordered" evidence="1">
    <location>
        <begin position="1"/>
        <end position="35"/>
    </location>
</feature>
<feature type="region of interest" description="Disordered" evidence="1">
    <location>
        <begin position="94"/>
        <end position="124"/>
    </location>
</feature>
<reference evidence="2 3" key="1">
    <citation type="submission" date="2018-05" db="EMBL/GenBank/DDBJ databases">
        <title>Streptomyces venezuelae.</title>
        <authorList>
            <person name="Kim W."/>
            <person name="Lee N."/>
            <person name="Cho B.-K."/>
        </authorList>
    </citation>
    <scope>NUCLEOTIDE SEQUENCE [LARGE SCALE GENOMIC DNA]</scope>
    <source>
        <strain evidence="2 3">ATCC 15068</strain>
    </source>
</reference>
<accession>A0A5P2AP45</accession>
<dbReference type="EMBL" id="CP029194">
    <property type="protein sequence ID" value="QES20054.1"/>
    <property type="molecule type" value="Genomic_DNA"/>
</dbReference>
<organism evidence="2 3">
    <name type="scientific">Streptomyces venezuelae</name>
    <dbReference type="NCBI Taxonomy" id="54571"/>
    <lineage>
        <taxon>Bacteria</taxon>
        <taxon>Bacillati</taxon>
        <taxon>Actinomycetota</taxon>
        <taxon>Actinomycetes</taxon>
        <taxon>Kitasatosporales</taxon>
        <taxon>Streptomycetaceae</taxon>
        <taxon>Streptomyces</taxon>
    </lineage>
</organism>
<dbReference type="OrthoDB" id="4515152at2"/>
<dbReference type="Proteomes" id="UP000324106">
    <property type="component" value="Chromosome"/>
</dbReference>
<evidence type="ECO:0000256" key="1">
    <source>
        <dbReference type="SAM" id="MobiDB-lite"/>
    </source>
</evidence>
<gene>
    <name evidence="2" type="ORF">DEJ46_13830</name>
</gene>
<evidence type="ECO:0000313" key="3">
    <source>
        <dbReference type="Proteomes" id="UP000324106"/>
    </source>
</evidence>
<name>A0A5P2AP45_STRVZ</name>
<proteinExistence type="predicted"/>